<name>A0A3M7SQY8_BRAPC</name>
<accession>A0A3M7SQY8</accession>
<reference evidence="1 2" key="1">
    <citation type="journal article" date="2018" name="Sci. Rep.">
        <title>Genomic signatures of local adaptation to the degree of environmental predictability in rotifers.</title>
        <authorList>
            <person name="Franch-Gras L."/>
            <person name="Hahn C."/>
            <person name="Garcia-Roger E.M."/>
            <person name="Carmona M.J."/>
            <person name="Serra M."/>
            <person name="Gomez A."/>
        </authorList>
    </citation>
    <scope>NUCLEOTIDE SEQUENCE [LARGE SCALE GENOMIC DNA]</scope>
    <source>
        <strain evidence="1">HYR1</strain>
    </source>
</reference>
<keyword evidence="2" id="KW-1185">Reference proteome</keyword>
<proteinExistence type="predicted"/>
<protein>
    <submittedName>
        <fullName evidence="1">Uncharacterized protein</fullName>
    </submittedName>
</protein>
<evidence type="ECO:0000313" key="1">
    <source>
        <dbReference type="EMBL" id="RNA38050.1"/>
    </source>
</evidence>
<dbReference type="Proteomes" id="UP000276133">
    <property type="component" value="Unassembled WGS sequence"/>
</dbReference>
<sequence length="98" mass="10563">MFPLKLSKAASSSAGVGSRKNCSAITFTNSLKSTLPLPSLSINLISSFTCLSPTLIPRDSHTFFNSLTQIEPESSLSNTLKQSLSSLSWITEINNKKV</sequence>
<dbReference type="AlphaFoldDB" id="A0A3M7SQY8"/>
<gene>
    <name evidence="1" type="ORF">BpHYR1_033373</name>
</gene>
<organism evidence="1 2">
    <name type="scientific">Brachionus plicatilis</name>
    <name type="common">Marine rotifer</name>
    <name type="synonym">Brachionus muelleri</name>
    <dbReference type="NCBI Taxonomy" id="10195"/>
    <lineage>
        <taxon>Eukaryota</taxon>
        <taxon>Metazoa</taxon>
        <taxon>Spiralia</taxon>
        <taxon>Gnathifera</taxon>
        <taxon>Rotifera</taxon>
        <taxon>Eurotatoria</taxon>
        <taxon>Monogononta</taxon>
        <taxon>Pseudotrocha</taxon>
        <taxon>Ploima</taxon>
        <taxon>Brachionidae</taxon>
        <taxon>Brachionus</taxon>
    </lineage>
</organism>
<dbReference type="EMBL" id="REGN01000929">
    <property type="protein sequence ID" value="RNA38050.1"/>
    <property type="molecule type" value="Genomic_DNA"/>
</dbReference>
<evidence type="ECO:0000313" key="2">
    <source>
        <dbReference type="Proteomes" id="UP000276133"/>
    </source>
</evidence>
<comment type="caution">
    <text evidence="1">The sequence shown here is derived from an EMBL/GenBank/DDBJ whole genome shotgun (WGS) entry which is preliminary data.</text>
</comment>